<evidence type="ECO:0000313" key="2">
    <source>
        <dbReference type="Proteomes" id="UP000000844"/>
    </source>
</evidence>
<sequence length="272" mass="28480">MLKRHKVAAGVAAWALLIAVFALFTPSVTVREQTRPADALPRLDAAVGDAAGLLTGKPYGYSLTALTFEGACDITPVRSGVEYSRTVTVYTGKKNARAAAEELYKGLKKRYDLEPTSFSKRPSYSGTSADYVDFELRQDPELVVWRATTGCRPAADAVGELAPAFAPGAQSAMLLKRLDVDDPDWSSATAACGDLGGPGGTASTATATGELAKDTKADLAKLADDLPEDTEVTVASKKLLSYRLEGVTHAVSLDGRAVTVTATEGCDGKSGD</sequence>
<evidence type="ECO:0000313" key="1">
    <source>
        <dbReference type="EMBL" id="ADD40742.1"/>
    </source>
</evidence>
<dbReference type="Proteomes" id="UP000000844">
    <property type="component" value="Chromosome"/>
</dbReference>
<proteinExistence type="predicted"/>
<protein>
    <submittedName>
        <fullName evidence="1">Uncharacterized protein</fullName>
    </submittedName>
</protein>
<dbReference type="STRING" id="446470.Snas_1032"/>
<dbReference type="EMBL" id="CP001778">
    <property type="protein sequence ID" value="ADD40742.1"/>
    <property type="molecule type" value="Genomic_DNA"/>
</dbReference>
<keyword evidence="2" id="KW-1185">Reference proteome</keyword>
<dbReference type="eggNOG" id="ENOG503035I">
    <property type="taxonomic scope" value="Bacteria"/>
</dbReference>
<dbReference type="HOGENOM" id="CLU_1022734_0_0_11"/>
<gene>
    <name evidence="1" type="ordered locus">Snas_1032</name>
</gene>
<dbReference type="KEGG" id="sna:Snas_1032"/>
<reference evidence="1 2" key="1">
    <citation type="journal article" date="2009" name="Stand. Genomic Sci.">
        <title>Complete genome sequence of Stackebrandtia nassauensis type strain (LLR-40K-21).</title>
        <authorList>
            <person name="Munk C."/>
            <person name="Lapidus A."/>
            <person name="Copeland A."/>
            <person name="Jando M."/>
            <person name="Mayilraj S."/>
            <person name="Glavina Del Rio T."/>
            <person name="Nolan M."/>
            <person name="Chen F."/>
            <person name="Lucas S."/>
            <person name="Tice H."/>
            <person name="Cheng J.F."/>
            <person name="Han C."/>
            <person name="Detter J.C."/>
            <person name="Bruce D."/>
            <person name="Goodwin L."/>
            <person name="Chain P."/>
            <person name="Pitluck S."/>
            <person name="Goker M."/>
            <person name="Ovchinikova G."/>
            <person name="Pati A."/>
            <person name="Ivanova N."/>
            <person name="Mavromatis K."/>
            <person name="Chen A."/>
            <person name="Palaniappan K."/>
            <person name="Land M."/>
            <person name="Hauser L."/>
            <person name="Chang Y.J."/>
            <person name="Jeffries C.D."/>
            <person name="Bristow J."/>
            <person name="Eisen J.A."/>
            <person name="Markowitz V."/>
            <person name="Hugenholtz P."/>
            <person name="Kyrpides N.C."/>
            <person name="Klenk H.P."/>
        </authorList>
    </citation>
    <scope>NUCLEOTIDE SEQUENCE [LARGE SCALE GENOMIC DNA]</scope>
    <source>
        <strain evidence="2">DSM 44728 / CIP 108903 / NRRL B-16338 / NBRC 102104 / LLR-40K-21</strain>
    </source>
</reference>
<name>D3QA30_STANL</name>
<organism evidence="1 2">
    <name type="scientific">Stackebrandtia nassauensis (strain DSM 44728 / CIP 108903 / NRRL B-16338 / NBRC 102104 / LLR-40K-21)</name>
    <dbReference type="NCBI Taxonomy" id="446470"/>
    <lineage>
        <taxon>Bacteria</taxon>
        <taxon>Bacillati</taxon>
        <taxon>Actinomycetota</taxon>
        <taxon>Actinomycetes</taxon>
        <taxon>Glycomycetales</taxon>
        <taxon>Glycomycetaceae</taxon>
        <taxon>Stackebrandtia</taxon>
    </lineage>
</organism>
<dbReference type="AlphaFoldDB" id="D3QA30"/>
<accession>D3QA30</accession>